<dbReference type="RefSeq" id="WP_091713660.1">
    <property type="nucleotide sequence ID" value="NZ_FOSH01000009.1"/>
</dbReference>
<dbReference type="EMBL" id="FOSH01000009">
    <property type="protein sequence ID" value="SFK35994.1"/>
    <property type="molecule type" value="Genomic_DNA"/>
</dbReference>
<dbReference type="GO" id="GO:0016491">
    <property type="term" value="F:oxidoreductase activity"/>
    <property type="evidence" value="ECO:0007669"/>
    <property type="project" value="InterPro"/>
</dbReference>
<reference evidence="4" key="1">
    <citation type="submission" date="2016-10" db="EMBL/GenBank/DDBJ databases">
        <authorList>
            <person name="Varghese N."/>
            <person name="Submissions S."/>
        </authorList>
    </citation>
    <scope>NUCLEOTIDE SEQUENCE [LARGE SCALE GENOMIC DNA]</scope>
    <source>
        <strain evidence="4">DSM 11578</strain>
    </source>
</reference>
<dbReference type="InterPro" id="IPR050703">
    <property type="entry name" value="Flavin_MAO"/>
</dbReference>
<proteinExistence type="inferred from homology"/>
<dbReference type="SUPFAM" id="SSF51905">
    <property type="entry name" value="FAD/NAD(P)-binding domain"/>
    <property type="match status" value="1"/>
</dbReference>
<sequence length="376" mass="41171">MKNKKVAIIGGGLSGVYAAYLLEQAGFDDYVLLEAKEYLGGRILATPSISEANALDNTASLNRFDLGPTWFWPQIQPQLAELISELKLETFEQYDDGDMLIERESNRPVSRMPGYVHSPIANRLVGGMSSLIDALSAKLNKDNIVTNCQVKRLSIKGESIELLAVDKNQNDVTYSVNKILLALPPRLTENAIEFIPSLPEKTKHQWRSSGTWMAGQAKYVAVYEKPFWRNQGFSGHAASLIGVMGEIHDASASDDVGALFGFLRVPPAYRNSLSNEELKSYCRTQIVNLFGPEGASPKADFIKDWAQDPFVATDLDIQSHNGHSPAPETAVSNGPWEGKLNGIASEWATIYPGYLAGAIEAASKGVNRIIHTSLVM</sequence>
<dbReference type="PANTHER" id="PTHR43563">
    <property type="entry name" value="AMINE OXIDASE"/>
    <property type="match status" value="1"/>
</dbReference>
<dbReference type="Gene3D" id="3.50.50.60">
    <property type="entry name" value="FAD/NAD(P)-binding domain"/>
    <property type="match status" value="2"/>
</dbReference>
<evidence type="ECO:0000313" key="4">
    <source>
        <dbReference type="Proteomes" id="UP000198924"/>
    </source>
</evidence>
<dbReference type="Pfam" id="PF01593">
    <property type="entry name" value="Amino_oxidase"/>
    <property type="match status" value="1"/>
</dbReference>
<dbReference type="PANTHER" id="PTHR43563:SF1">
    <property type="entry name" value="AMINE OXIDASE [FLAVIN-CONTAINING] B"/>
    <property type="match status" value="1"/>
</dbReference>
<dbReference type="STRING" id="45496.SAMN04488079_10918"/>
<dbReference type="Pfam" id="PF13450">
    <property type="entry name" value="NAD_binding_8"/>
    <property type="match status" value="1"/>
</dbReference>
<keyword evidence="4" id="KW-1185">Reference proteome</keyword>
<protein>
    <submittedName>
        <fullName evidence="3">Monoamine oxidase</fullName>
    </submittedName>
</protein>
<dbReference type="InterPro" id="IPR002937">
    <property type="entry name" value="Amino_oxidase"/>
</dbReference>
<evidence type="ECO:0000259" key="2">
    <source>
        <dbReference type="Pfam" id="PF01593"/>
    </source>
</evidence>
<dbReference type="SUPFAM" id="SSF54373">
    <property type="entry name" value="FAD-linked reductases, C-terminal domain"/>
    <property type="match status" value="1"/>
</dbReference>
<comment type="similarity">
    <text evidence="1">Belongs to the flavin monoamine oxidase family.</text>
</comment>
<feature type="domain" description="Amine oxidase" evidence="2">
    <location>
        <begin position="125"/>
        <end position="369"/>
    </location>
</feature>
<accession>A0A1I3YVU4</accession>
<gene>
    <name evidence="3" type="ORF">SAMN04488079_10918</name>
</gene>
<evidence type="ECO:0000256" key="1">
    <source>
        <dbReference type="ARBA" id="ARBA00005995"/>
    </source>
</evidence>
<dbReference type="AlphaFoldDB" id="A0A1I3YVU4"/>
<dbReference type="Proteomes" id="UP000198924">
    <property type="component" value="Unassembled WGS sequence"/>
</dbReference>
<organism evidence="3 4">
    <name type="scientific">Methylophaga sulfidovorans</name>
    <dbReference type="NCBI Taxonomy" id="45496"/>
    <lineage>
        <taxon>Bacteria</taxon>
        <taxon>Pseudomonadati</taxon>
        <taxon>Pseudomonadota</taxon>
        <taxon>Gammaproteobacteria</taxon>
        <taxon>Thiotrichales</taxon>
        <taxon>Piscirickettsiaceae</taxon>
        <taxon>Methylophaga</taxon>
    </lineage>
</organism>
<dbReference type="OrthoDB" id="337830at2"/>
<dbReference type="InterPro" id="IPR036188">
    <property type="entry name" value="FAD/NAD-bd_sf"/>
</dbReference>
<evidence type="ECO:0000313" key="3">
    <source>
        <dbReference type="EMBL" id="SFK35994.1"/>
    </source>
</evidence>
<name>A0A1I3YVU4_9GAMM</name>